<dbReference type="PANTHER" id="PTHR31616">
    <property type="entry name" value="TREHALASE"/>
    <property type="match status" value="1"/>
</dbReference>
<feature type="region of interest" description="Disordered" evidence="1">
    <location>
        <begin position="613"/>
        <end position="632"/>
    </location>
</feature>
<evidence type="ECO:0000256" key="1">
    <source>
        <dbReference type="SAM" id="MobiDB-lite"/>
    </source>
</evidence>
<comment type="caution">
    <text evidence="4">The sequence shown here is derived from an EMBL/GenBank/DDBJ whole genome shotgun (WGS) entry which is preliminary data.</text>
</comment>
<dbReference type="InterPro" id="IPR012341">
    <property type="entry name" value="6hp_glycosidase-like_sf"/>
</dbReference>
<sequence length="632" mass="70604">MSDYPLIADHGLIGDLQTCALVATDGSIDWFCAPRFDSPSVFGALLDHERGGHFRVRPTAETFTGKQLYFPDTAVLVTRFMTQAGVGEVTDFMPVAGAVATDRHRIVRMVRCVRGEMTFAVDIAPRFDYGREPHETHLTEAGAVFEGERTAMAVSLILEPEEQRLAHPQVDAHGDVHAELTLRAGQMRGVVVETGPARPAHPVPVAEAWRLFDETVDFWETWLGQSTYAGRWREALNRSAITLKLMTYAPTGGIVAAPTMGLPEQIGGERNWDYRYTWIRDASFSIYSLLGMGFTTEAAALGRWLKDRVDEQVGGNGTGPLNIMYRVDGSSDLSEEVLPHWEGYRGSTPVRVGNAAADQLQLDIYGEAIDSIYFADQRGITTGHQGWQRLCDLLNWVTDNWDQPEEGIWETRGGRQAFTYGRLMNWVALDRGIRLATKHGRPAPLERWRAERDAIYNQIMERGWSPTRKAFRQHYDTDVLDAALLRMSTVGFITPTDPMWISTLEAMDAELVTDSLVYRYDPEASPDGLRGSEGTFSLCTFSYVASLARAGQLSKARETFEKMLTYANHVGLYSEEIALTGEQIGNFPQAFTHLALIDAAIILDRQLDQNRPVTSTRSLRNPPSDTARSERK</sequence>
<keyword evidence="5" id="KW-1185">Reference proteome</keyword>
<dbReference type="InterPro" id="IPR008928">
    <property type="entry name" value="6-hairpin_glycosidase_sf"/>
</dbReference>
<organism evidence="4 5">
    <name type="scientific">Terrabacter ginsenosidimutans</name>
    <dbReference type="NCBI Taxonomy" id="490575"/>
    <lineage>
        <taxon>Bacteria</taxon>
        <taxon>Bacillati</taxon>
        <taxon>Actinomycetota</taxon>
        <taxon>Actinomycetes</taxon>
        <taxon>Micrococcales</taxon>
        <taxon>Intrasporangiaceae</taxon>
        <taxon>Terrabacter</taxon>
    </lineage>
</organism>
<evidence type="ECO:0000259" key="2">
    <source>
        <dbReference type="Pfam" id="PF00723"/>
    </source>
</evidence>
<feature type="domain" description="GH15-like" evidence="2">
    <location>
        <begin position="233"/>
        <end position="600"/>
    </location>
</feature>
<evidence type="ECO:0000259" key="3">
    <source>
        <dbReference type="Pfam" id="PF19291"/>
    </source>
</evidence>
<reference evidence="5" key="1">
    <citation type="journal article" date="2019" name="Int. J. Syst. Evol. Microbiol.">
        <title>The Global Catalogue of Microorganisms (GCM) 10K type strain sequencing project: providing services to taxonomists for standard genome sequencing and annotation.</title>
        <authorList>
            <consortium name="The Broad Institute Genomics Platform"/>
            <consortium name="The Broad Institute Genome Sequencing Center for Infectious Disease"/>
            <person name="Wu L."/>
            <person name="Ma J."/>
        </authorList>
    </citation>
    <scope>NUCLEOTIDE SEQUENCE [LARGE SCALE GENOMIC DNA]</scope>
    <source>
        <strain evidence="5">JCM 17125</strain>
    </source>
</reference>
<dbReference type="Gene3D" id="1.50.10.10">
    <property type="match status" value="1"/>
</dbReference>
<evidence type="ECO:0000313" key="4">
    <source>
        <dbReference type="EMBL" id="GAA3696598.1"/>
    </source>
</evidence>
<dbReference type="Pfam" id="PF00723">
    <property type="entry name" value="Glyco_hydro_15"/>
    <property type="match status" value="1"/>
</dbReference>
<keyword evidence="4" id="KW-0378">Hydrolase</keyword>
<dbReference type="EMBL" id="BAABDC010000001">
    <property type="protein sequence ID" value="GAA3696598.1"/>
    <property type="molecule type" value="Genomic_DNA"/>
</dbReference>
<evidence type="ECO:0000313" key="5">
    <source>
        <dbReference type="Proteomes" id="UP001501468"/>
    </source>
</evidence>
<dbReference type="PANTHER" id="PTHR31616:SF0">
    <property type="entry name" value="GLUCAN 1,4-ALPHA-GLUCOSIDASE"/>
    <property type="match status" value="1"/>
</dbReference>
<dbReference type="Proteomes" id="UP001501468">
    <property type="component" value="Unassembled WGS sequence"/>
</dbReference>
<name>A0ABP7CUH3_9MICO</name>
<dbReference type="Pfam" id="PF19291">
    <property type="entry name" value="TREH_N"/>
    <property type="match status" value="1"/>
</dbReference>
<dbReference type="GO" id="GO:0016787">
    <property type="term" value="F:hydrolase activity"/>
    <property type="evidence" value="ECO:0007669"/>
    <property type="project" value="UniProtKB-KW"/>
</dbReference>
<proteinExistence type="predicted"/>
<accession>A0ABP7CUH3</accession>
<dbReference type="SUPFAM" id="SSF48208">
    <property type="entry name" value="Six-hairpin glycosidases"/>
    <property type="match status" value="1"/>
</dbReference>
<gene>
    <name evidence="4" type="ORF">GCM10022399_11320</name>
</gene>
<feature type="domain" description="Trehalase-like N-terminal" evidence="3">
    <location>
        <begin position="7"/>
        <end position="153"/>
    </location>
</feature>
<dbReference type="InterPro" id="IPR011613">
    <property type="entry name" value="GH15-like"/>
</dbReference>
<dbReference type="InterPro" id="IPR045582">
    <property type="entry name" value="Trehalase-like_N"/>
</dbReference>
<protein>
    <submittedName>
        <fullName evidence="4">Glycoside hydrolase family 15 protein</fullName>
    </submittedName>
</protein>
<dbReference type="RefSeq" id="WP_344942751.1">
    <property type="nucleotide sequence ID" value="NZ_BAABDC010000001.1"/>
</dbReference>
<feature type="compositionally biased region" description="Polar residues" evidence="1">
    <location>
        <begin position="613"/>
        <end position="626"/>
    </location>
</feature>